<feature type="transmembrane region" description="Helical" evidence="13">
    <location>
        <begin position="72"/>
        <end position="95"/>
    </location>
</feature>
<evidence type="ECO:0000256" key="1">
    <source>
        <dbReference type="ARBA" id="ARBA00004141"/>
    </source>
</evidence>
<dbReference type="InterPro" id="IPR010617">
    <property type="entry name" value="TMEM175-like"/>
</dbReference>
<keyword evidence="15" id="KW-1185">Reference proteome</keyword>
<accession>A0A0R1RUL3</accession>
<feature type="transmembrane region" description="Helical" evidence="13">
    <location>
        <begin position="198"/>
        <end position="223"/>
    </location>
</feature>
<dbReference type="GO" id="GO:0015252">
    <property type="term" value="F:proton channel activity"/>
    <property type="evidence" value="ECO:0007669"/>
    <property type="project" value="InterPro"/>
</dbReference>
<protein>
    <recommendedName>
        <fullName evidence="16">Integral membrane protein</fullName>
    </recommendedName>
</protein>
<keyword evidence="4" id="KW-0633">Potassium transport</keyword>
<keyword evidence="8 13" id="KW-1133">Transmembrane helix</keyword>
<organism evidence="14 15">
    <name type="scientific">Furfurilactobacillus rossiae DSM 15814</name>
    <dbReference type="NCBI Taxonomy" id="1114972"/>
    <lineage>
        <taxon>Bacteria</taxon>
        <taxon>Bacillati</taxon>
        <taxon>Bacillota</taxon>
        <taxon>Bacilli</taxon>
        <taxon>Lactobacillales</taxon>
        <taxon>Lactobacillaceae</taxon>
        <taxon>Furfurilactobacillus</taxon>
    </lineage>
</organism>
<sequence>MNKERFTGFSDAIIAIEVTILILEIEPPEQATQAAVLKQAGSFAAFTASFLLIMATWYFHHNIINVAHRVTFPVYLANTLWIFVMSLFPLATAWVGRYPLAFWPECLFILVTLVWMGAYSLLVYSLGVANPDQLHEFYALGNSRENLLWRFGIVIAVLLVLPWWPIAGIIGQILLGVASAVLTLRNNNRHQDINKSRLIAFTDGIIAIIVTLLVLQLAVPAGIHVHDLLTQGVKFATYVISFLFIMIVWYNHHDLFNGSGRITTIVYWDNVVWLLFLSFFPYVTAFVGEFPERRLAEWLYVVVQLLWSLSYTKMARDLQRTNPANGEHIRFVGKLNGYNATALYGGLIVAVVLVYFVPISGLLVTIFLAGFNVIRAWHDAQRQDHHYVEKREEKHGTRE</sequence>
<keyword evidence="3" id="KW-0813">Transport</keyword>
<evidence type="ECO:0000256" key="7">
    <source>
        <dbReference type="ARBA" id="ARBA00022958"/>
    </source>
</evidence>
<dbReference type="PANTHER" id="PTHR31462:SF5">
    <property type="entry name" value="ENDOSOMAL_LYSOSOMAL PROTON CHANNEL TMEM175"/>
    <property type="match status" value="1"/>
</dbReference>
<evidence type="ECO:0000256" key="8">
    <source>
        <dbReference type="ARBA" id="ARBA00022989"/>
    </source>
</evidence>
<dbReference type="PANTHER" id="PTHR31462">
    <property type="entry name" value="ENDOSOMAL/LYSOSOMAL POTASSIUM CHANNEL TMEM175"/>
    <property type="match status" value="1"/>
</dbReference>
<feature type="transmembrane region" description="Helical" evidence="13">
    <location>
        <begin position="264"/>
        <end position="283"/>
    </location>
</feature>
<keyword evidence="6" id="KW-0631">Potassium channel</keyword>
<evidence type="ECO:0000256" key="13">
    <source>
        <dbReference type="SAM" id="Phobius"/>
    </source>
</evidence>
<gene>
    <name evidence="14" type="ORF">FD35_GL001136</name>
</gene>
<dbReference type="EMBL" id="AZFF01000002">
    <property type="protein sequence ID" value="KRL56843.1"/>
    <property type="molecule type" value="Genomic_DNA"/>
</dbReference>
<comment type="caution">
    <text evidence="14">The sequence shown here is derived from an EMBL/GenBank/DDBJ whole genome shotgun (WGS) entry which is preliminary data.</text>
</comment>
<feature type="transmembrane region" description="Helical" evidence="13">
    <location>
        <begin position="235"/>
        <end position="252"/>
    </location>
</feature>
<feature type="transmembrane region" description="Helical" evidence="13">
    <location>
        <begin position="43"/>
        <end position="60"/>
    </location>
</feature>
<dbReference type="Proteomes" id="UP000051999">
    <property type="component" value="Unassembled WGS sequence"/>
</dbReference>
<keyword evidence="7" id="KW-0630">Potassium</keyword>
<feature type="transmembrane region" description="Helical" evidence="13">
    <location>
        <begin position="107"/>
        <end position="127"/>
    </location>
</feature>
<comment type="catalytic activity">
    <reaction evidence="12">
        <text>K(+)(in) = K(+)(out)</text>
        <dbReference type="Rhea" id="RHEA:29463"/>
        <dbReference type="ChEBI" id="CHEBI:29103"/>
    </reaction>
</comment>
<dbReference type="GO" id="GO:0016020">
    <property type="term" value="C:membrane"/>
    <property type="evidence" value="ECO:0007669"/>
    <property type="project" value="UniProtKB-SubCell"/>
</dbReference>
<evidence type="ECO:0000313" key="15">
    <source>
        <dbReference type="Proteomes" id="UP000051999"/>
    </source>
</evidence>
<comment type="similarity">
    <text evidence="2">Belongs to the TMEM175 family.</text>
</comment>
<dbReference type="RefSeq" id="WP_017262433.1">
    <property type="nucleotide sequence ID" value="NZ_AUAW01000004.1"/>
</dbReference>
<keyword evidence="10 13" id="KW-0472">Membrane</keyword>
<evidence type="ECO:0000256" key="5">
    <source>
        <dbReference type="ARBA" id="ARBA00022692"/>
    </source>
</evidence>
<proteinExistence type="inferred from homology"/>
<dbReference type="PATRIC" id="fig|1114972.6.peg.1151"/>
<comment type="subcellular location">
    <subcellularLocation>
        <location evidence="1">Membrane</location>
        <topology evidence="1">Multi-pass membrane protein</topology>
    </subcellularLocation>
</comment>
<evidence type="ECO:0000256" key="10">
    <source>
        <dbReference type="ARBA" id="ARBA00023136"/>
    </source>
</evidence>
<feature type="transmembrane region" description="Helical" evidence="13">
    <location>
        <begin position="343"/>
        <end position="369"/>
    </location>
</feature>
<evidence type="ECO:0000256" key="11">
    <source>
        <dbReference type="ARBA" id="ARBA00023303"/>
    </source>
</evidence>
<evidence type="ECO:0000313" key="14">
    <source>
        <dbReference type="EMBL" id="KRL56843.1"/>
    </source>
</evidence>
<evidence type="ECO:0000256" key="3">
    <source>
        <dbReference type="ARBA" id="ARBA00022448"/>
    </source>
</evidence>
<dbReference type="STRING" id="1114972.FD35_GL001136"/>
<evidence type="ECO:0000256" key="9">
    <source>
        <dbReference type="ARBA" id="ARBA00023065"/>
    </source>
</evidence>
<dbReference type="AlphaFoldDB" id="A0A0R1RUL3"/>
<dbReference type="GO" id="GO:0005267">
    <property type="term" value="F:potassium channel activity"/>
    <property type="evidence" value="ECO:0007669"/>
    <property type="project" value="UniProtKB-KW"/>
</dbReference>
<evidence type="ECO:0000256" key="12">
    <source>
        <dbReference type="ARBA" id="ARBA00034430"/>
    </source>
</evidence>
<evidence type="ECO:0000256" key="6">
    <source>
        <dbReference type="ARBA" id="ARBA00022826"/>
    </source>
</evidence>
<name>A0A0R1RUL3_9LACO</name>
<keyword evidence="11" id="KW-0407">Ion channel</keyword>
<feature type="transmembrane region" description="Helical" evidence="13">
    <location>
        <begin position="147"/>
        <end position="177"/>
    </location>
</feature>
<reference evidence="14 15" key="1">
    <citation type="journal article" date="2015" name="Genome Announc.">
        <title>Expanding the biotechnology potential of lactobacilli through comparative genomics of 213 strains and associated genera.</title>
        <authorList>
            <person name="Sun Z."/>
            <person name="Harris H.M."/>
            <person name="McCann A."/>
            <person name="Guo C."/>
            <person name="Argimon S."/>
            <person name="Zhang W."/>
            <person name="Yang X."/>
            <person name="Jeffery I.B."/>
            <person name="Cooney J.C."/>
            <person name="Kagawa T.F."/>
            <person name="Liu W."/>
            <person name="Song Y."/>
            <person name="Salvetti E."/>
            <person name="Wrobel A."/>
            <person name="Rasinkangas P."/>
            <person name="Parkhill J."/>
            <person name="Rea M.C."/>
            <person name="O'Sullivan O."/>
            <person name="Ritari J."/>
            <person name="Douillard F.P."/>
            <person name="Paul Ross R."/>
            <person name="Yang R."/>
            <person name="Briner A.E."/>
            <person name="Felis G.E."/>
            <person name="de Vos W.M."/>
            <person name="Barrangou R."/>
            <person name="Klaenhammer T.R."/>
            <person name="Caufield P.W."/>
            <person name="Cui Y."/>
            <person name="Zhang H."/>
            <person name="O'Toole P.W."/>
        </authorList>
    </citation>
    <scope>NUCLEOTIDE SEQUENCE [LARGE SCALE GENOMIC DNA]</scope>
    <source>
        <strain evidence="14 15">DSM 15814</strain>
    </source>
</reference>
<keyword evidence="5 13" id="KW-0812">Transmembrane</keyword>
<dbReference type="eggNOG" id="COG3548">
    <property type="taxonomic scope" value="Bacteria"/>
</dbReference>
<evidence type="ECO:0008006" key="16">
    <source>
        <dbReference type="Google" id="ProtNLM"/>
    </source>
</evidence>
<keyword evidence="9" id="KW-0406">Ion transport</keyword>
<evidence type="ECO:0000256" key="2">
    <source>
        <dbReference type="ARBA" id="ARBA00006920"/>
    </source>
</evidence>
<evidence type="ECO:0000256" key="4">
    <source>
        <dbReference type="ARBA" id="ARBA00022538"/>
    </source>
</evidence>
<dbReference type="Pfam" id="PF06736">
    <property type="entry name" value="TMEM175"/>
    <property type="match status" value="2"/>
</dbReference>